<feature type="compositionally biased region" description="Basic and acidic residues" evidence="1">
    <location>
        <begin position="75"/>
        <end position="88"/>
    </location>
</feature>
<feature type="domain" description="DUF6570" evidence="2">
    <location>
        <begin position="451"/>
        <end position="583"/>
    </location>
</feature>
<protein>
    <recommendedName>
        <fullName evidence="2">DUF6570 domain-containing protein</fullName>
    </recommendedName>
</protein>
<evidence type="ECO:0000313" key="4">
    <source>
        <dbReference type="Proteomes" id="UP001165080"/>
    </source>
</evidence>
<dbReference type="InterPro" id="IPR046700">
    <property type="entry name" value="DUF6570"/>
</dbReference>
<dbReference type="Proteomes" id="UP001165080">
    <property type="component" value="Unassembled WGS sequence"/>
</dbReference>
<feature type="compositionally biased region" description="Basic residues" evidence="1">
    <location>
        <begin position="21"/>
        <end position="30"/>
    </location>
</feature>
<evidence type="ECO:0000256" key="1">
    <source>
        <dbReference type="SAM" id="MobiDB-lite"/>
    </source>
</evidence>
<keyword evidence="4" id="KW-1185">Reference proteome</keyword>
<feature type="compositionally biased region" description="Basic and acidic residues" evidence="1">
    <location>
        <begin position="167"/>
        <end position="180"/>
    </location>
</feature>
<reference evidence="3 4" key="1">
    <citation type="journal article" date="2023" name="Commun. Biol.">
        <title>Reorganization of the ancestral sex-determining regions during the evolution of trioecy in Pleodorina starrii.</title>
        <authorList>
            <person name="Takahashi K."/>
            <person name="Suzuki S."/>
            <person name="Kawai-Toyooka H."/>
            <person name="Yamamoto K."/>
            <person name="Hamaji T."/>
            <person name="Ootsuki R."/>
            <person name="Yamaguchi H."/>
            <person name="Kawachi M."/>
            <person name="Higashiyama T."/>
            <person name="Nozaki H."/>
        </authorList>
    </citation>
    <scope>NUCLEOTIDE SEQUENCE [LARGE SCALE GENOMIC DNA]</scope>
    <source>
        <strain evidence="3 4">NIES-4479</strain>
    </source>
</reference>
<feature type="compositionally biased region" description="Basic and acidic residues" evidence="1">
    <location>
        <begin position="1"/>
        <end position="13"/>
    </location>
</feature>
<dbReference type="AlphaFoldDB" id="A0A9W6BY25"/>
<comment type="caution">
    <text evidence="3">The sequence shown here is derived from an EMBL/GenBank/DDBJ whole genome shotgun (WGS) entry which is preliminary data.</text>
</comment>
<evidence type="ECO:0000259" key="2">
    <source>
        <dbReference type="Pfam" id="PF20209"/>
    </source>
</evidence>
<organism evidence="3 4">
    <name type="scientific">Pleodorina starrii</name>
    <dbReference type="NCBI Taxonomy" id="330485"/>
    <lineage>
        <taxon>Eukaryota</taxon>
        <taxon>Viridiplantae</taxon>
        <taxon>Chlorophyta</taxon>
        <taxon>core chlorophytes</taxon>
        <taxon>Chlorophyceae</taxon>
        <taxon>CS clade</taxon>
        <taxon>Chlamydomonadales</taxon>
        <taxon>Volvocaceae</taxon>
        <taxon>Pleodorina</taxon>
    </lineage>
</organism>
<gene>
    <name evidence="3" type="primary">PLESTBF000786</name>
    <name evidence="3" type="ORF">PLESTB_001603100</name>
</gene>
<feature type="region of interest" description="Disordered" evidence="1">
    <location>
        <begin position="369"/>
        <end position="403"/>
    </location>
</feature>
<accession>A0A9W6BY25</accession>
<sequence length="650" mass="73336">MRGDAAVRRHQQEDDSDAKERARKAARQRQRRADPEVRAKERAQQAARRRQRQADPELQAEDRARNAARQRQRRARAELQADEQDRNTVQRRKRRADPELQADEQDRNTAQRRQRRADPELQADEQDRNTVQRRQRRADPELQADEQDRNTVQRRQRRADPELQADEQDRNTVQRQERRTAARQTAAAEPALLDRLCNLLHLDYLYDERPVELPDFLAALPDGRVQDLPGGQLPPDRQVPYTAQLQAASNMAMALRRRMPSRVCAVCSELCSDEDSSVQSFNTIPNVDLLRADIMCTAAVSRCAHTLAWRRVACTAQGGVPPPPDPVLPFRYRARRNDQRANAGGEDSTGTDATTVLLDDDIRGAEEMSDACDEEEENRQQEQPQPSLPPELQPKPPRVLPRPCSEDGTCVEVPYCMRLEVNLPNRTMLVDAEGVERIFLCQNCESALIAGRIPEAALARLDPGDVPRVNHLGDPLPTPTFLESQVLSRARVMQQILVLHLAGRPPDVYPQAVRAHGVAIASADPRLWRGLLPARTADLAGSITVLCIDRVQNRHELRERVRSAPALQVRGAVIVAWVRFLQHAEDDEWGIDPVAMEEYERMGCAPYVPEELVDNAVGPTDQEVADVLRTTFMHDRTGNAAQRQTVGAAS</sequence>
<feature type="compositionally biased region" description="Basic and acidic residues" evidence="1">
    <location>
        <begin position="31"/>
        <end position="43"/>
    </location>
</feature>
<evidence type="ECO:0000313" key="3">
    <source>
        <dbReference type="EMBL" id="GLC60353.1"/>
    </source>
</evidence>
<dbReference type="EMBL" id="BRXU01000034">
    <property type="protein sequence ID" value="GLC60353.1"/>
    <property type="molecule type" value="Genomic_DNA"/>
</dbReference>
<feature type="compositionally biased region" description="Pro residues" evidence="1">
    <location>
        <begin position="386"/>
        <end position="400"/>
    </location>
</feature>
<feature type="compositionally biased region" description="Basic and acidic residues" evidence="1">
    <location>
        <begin position="52"/>
        <end position="65"/>
    </location>
</feature>
<feature type="region of interest" description="Disordered" evidence="1">
    <location>
        <begin position="1"/>
        <end position="186"/>
    </location>
</feature>
<dbReference type="Pfam" id="PF20209">
    <property type="entry name" value="DUF6570"/>
    <property type="match status" value="1"/>
</dbReference>
<proteinExistence type="predicted"/>
<name>A0A9W6BY25_9CHLO</name>